<sequence>MVLLLDLPPELFQLVVNFVLEELSAAEASKYRLTCKPFANVIDDDLVARQGLSKVFKGSDDMMTRFFTAHGGAILRTRFAVRANSH</sequence>
<evidence type="ECO:0000313" key="2">
    <source>
        <dbReference type="Proteomes" id="UP000799424"/>
    </source>
</evidence>
<accession>A0A6A7A3B0</accession>
<dbReference type="Proteomes" id="UP000799424">
    <property type="component" value="Unassembled WGS sequence"/>
</dbReference>
<proteinExistence type="predicted"/>
<evidence type="ECO:0008006" key="3">
    <source>
        <dbReference type="Google" id="ProtNLM"/>
    </source>
</evidence>
<dbReference type="AlphaFoldDB" id="A0A6A7A3B0"/>
<gene>
    <name evidence="1" type="ORF">CC86DRAFT_405339</name>
</gene>
<dbReference type="InterPro" id="IPR036047">
    <property type="entry name" value="F-box-like_dom_sf"/>
</dbReference>
<reference evidence="1" key="1">
    <citation type="journal article" date="2020" name="Stud. Mycol.">
        <title>101 Dothideomycetes genomes: a test case for predicting lifestyles and emergence of pathogens.</title>
        <authorList>
            <person name="Haridas S."/>
            <person name="Albert R."/>
            <person name="Binder M."/>
            <person name="Bloem J."/>
            <person name="Labutti K."/>
            <person name="Salamov A."/>
            <person name="Andreopoulos B."/>
            <person name="Baker S."/>
            <person name="Barry K."/>
            <person name="Bills G."/>
            <person name="Bluhm B."/>
            <person name="Cannon C."/>
            <person name="Castanera R."/>
            <person name="Culley D."/>
            <person name="Daum C."/>
            <person name="Ezra D."/>
            <person name="Gonzalez J."/>
            <person name="Henrissat B."/>
            <person name="Kuo A."/>
            <person name="Liang C."/>
            <person name="Lipzen A."/>
            <person name="Lutzoni F."/>
            <person name="Magnuson J."/>
            <person name="Mondo S."/>
            <person name="Nolan M."/>
            <person name="Ohm R."/>
            <person name="Pangilinan J."/>
            <person name="Park H.-J."/>
            <person name="Ramirez L."/>
            <person name="Alfaro M."/>
            <person name="Sun H."/>
            <person name="Tritt A."/>
            <person name="Yoshinaga Y."/>
            <person name="Zwiers L.-H."/>
            <person name="Turgeon B."/>
            <person name="Goodwin S."/>
            <person name="Spatafora J."/>
            <person name="Crous P."/>
            <person name="Grigoriev I."/>
        </authorList>
    </citation>
    <scope>NUCLEOTIDE SEQUENCE</scope>
    <source>
        <strain evidence="1">CBS 113818</strain>
    </source>
</reference>
<dbReference type="SUPFAM" id="SSF81383">
    <property type="entry name" value="F-box domain"/>
    <property type="match status" value="1"/>
</dbReference>
<evidence type="ECO:0000313" key="1">
    <source>
        <dbReference type="EMBL" id="KAF2827197.1"/>
    </source>
</evidence>
<protein>
    <recommendedName>
        <fullName evidence="3">F-box domain-containing protein</fullName>
    </recommendedName>
</protein>
<organism evidence="1 2">
    <name type="scientific">Ophiobolus disseminans</name>
    <dbReference type="NCBI Taxonomy" id="1469910"/>
    <lineage>
        <taxon>Eukaryota</taxon>
        <taxon>Fungi</taxon>
        <taxon>Dikarya</taxon>
        <taxon>Ascomycota</taxon>
        <taxon>Pezizomycotina</taxon>
        <taxon>Dothideomycetes</taxon>
        <taxon>Pleosporomycetidae</taxon>
        <taxon>Pleosporales</taxon>
        <taxon>Pleosporineae</taxon>
        <taxon>Phaeosphaeriaceae</taxon>
        <taxon>Ophiobolus</taxon>
    </lineage>
</organism>
<dbReference type="EMBL" id="MU006224">
    <property type="protein sequence ID" value="KAF2827197.1"/>
    <property type="molecule type" value="Genomic_DNA"/>
</dbReference>
<keyword evidence="2" id="KW-1185">Reference proteome</keyword>
<name>A0A6A7A3B0_9PLEO</name>